<keyword evidence="5" id="KW-1185">Reference proteome</keyword>
<protein>
    <recommendedName>
        <fullName evidence="6">Ubiquitin carboxyl-terminal hydrolase</fullName>
    </recommendedName>
</protein>
<proteinExistence type="predicted"/>
<feature type="compositionally biased region" description="Low complexity" evidence="1">
    <location>
        <begin position="298"/>
        <end position="309"/>
    </location>
</feature>
<dbReference type="InterPro" id="IPR018200">
    <property type="entry name" value="USP_CS"/>
</dbReference>
<dbReference type="InterPro" id="IPR001763">
    <property type="entry name" value="Rhodanese-like_dom"/>
</dbReference>
<dbReference type="GO" id="GO:0016579">
    <property type="term" value="P:protein deubiquitination"/>
    <property type="evidence" value="ECO:0007669"/>
    <property type="project" value="InterPro"/>
</dbReference>
<dbReference type="AlphaFoldDB" id="A0AAV9H093"/>
<reference evidence="4" key="2">
    <citation type="submission" date="2023-05" db="EMBL/GenBank/DDBJ databases">
        <authorList>
            <consortium name="Lawrence Berkeley National Laboratory"/>
            <person name="Steindorff A."/>
            <person name="Hensen N."/>
            <person name="Bonometti L."/>
            <person name="Westerberg I."/>
            <person name="Brannstrom I.O."/>
            <person name="Guillou S."/>
            <person name="Cros-Aarteil S."/>
            <person name="Calhoun S."/>
            <person name="Haridas S."/>
            <person name="Kuo A."/>
            <person name="Mondo S."/>
            <person name="Pangilinan J."/>
            <person name="Riley R."/>
            <person name="Labutti K."/>
            <person name="Andreopoulos B."/>
            <person name="Lipzen A."/>
            <person name="Chen C."/>
            <person name="Yanf M."/>
            <person name="Daum C."/>
            <person name="Ng V."/>
            <person name="Clum A."/>
            <person name="Ohm R."/>
            <person name="Martin F."/>
            <person name="Silar P."/>
            <person name="Natvig D."/>
            <person name="Lalanne C."/>
            <person name="Gautier V."/>
            <person name="Ament-Velasquez S.L."/>
            <person name="Kruys A."/>
            <person name="Hutchinson M.I."/>
            <person name="Powell A.J."/>
            <person name="Barry K."/>
            <person name="Miller A.N."/>
            <person name="Grigoriev I.V."/>
            <person name="Debuchy R."/>
            <person name="Gladieux P."/>
            <person name="Thoren M.H."/>
            <person name="Johannesson H."/>
        </authorList>
    </citation>
    <scope>NUCLEOTIDE SEQUENCE</scope>
    <source>
        <strain evidence="4">PSN243</strain>
    </source>
</reference>
<dbReference type="InterPro" id="IPR036873">
    <property type="entry name" value="Rhodanese-like_dom_sf"/>
</dbReference>
<dbReference type="InterPro" id="IPR028889">
    <property type="entry name" value="USP"/>
</dbReference>
<dbReference type="GO" id="GO:0005634">
    <property type="term" value="C:nucleus"/>
    <property type="evidence" value="ECO:0007669"/>
    <property type="project" value="TreeGrafter"/>
</dbReference>
<dbReference type="PROSITE" id="PS50206">
    <property type="entry name" value="RHODANESE_3"/>
    <property type="match status" value="1"/>
</dbReference>
<dbReference type="Proteomes" id="UP001321760">
    <property type="component" value="Unassembled WGS sequence"/>
</dbReference>
<organism evidence="4 5">
    <name type="scientific">Podospora aff. communis PSN243</name>
    <dbReference type="NCBI Taxonomy" id="3040156"/>
    <lineage>
        <taxon>Eukaryota</taxon>
        <taxon>Fungi</taxon>
        <taxon>Dikarya</taxon>
        <taxon>Ascomycota</taxon>
        <taxon>Pezizomycotina</taxon>
        <taxon>Sordariomycetes</taxon>
        <taxon>Sordariomycetidae</taxon>
        <taxon>Sordariales</taxon>
        <taxon>Podosporaceae</taxon>
        <taxon>Podospora</taxon>
    </lineage>
</organism>
<name>A0AAV9H093_9PEZI</name>
<dbReference type="PROSITE" id="PS50235">
    <property type="entry name" value="USP_3"/>
    <property type="match status" value="1"/>
</dbReference>
<sequence length="1040" mass="114631">MPGSTTVVNQAGSTPAGPGQNGFALKPNGNGRPDPSKGKRQLPHIDDITSVTVSIEPVVPIDKVIHAAELYLSQAESARTFGRPDMALADYIKANLIVVNVIKHNRGWVSLQNDNRAQYERYQRLLRQVMALWDSYEQIKTDIKADNQRTGVQPTVRKSAAGGGGSGVSVGSKQDGARAGQAGVNGAPDRSAASPARTRPVVHPKPQGLHGNALQSAGSGVSSVKPAEDLAQRFARLRATPAQDPRIRTQSIIPPSAAAPQAPAESQQPTISSLGAVSGMPRLPDAIYNPARGTISSEAAELPSSAPRAMFSRTNSMTSIPNVSKTPKTGPVEEYFVPAQTFTSTTNPAPPKRIKLTIPDGNTISAQELFEYMKKGAAEISILLIDIRSRELFDEGHIMSQATICLEADVLMRPDISANEIADSNVLAPADEMILFEKRHQFDLVVFYDQESDRITGRRDTPEQKAISGLYNALTQYDFPGNAAKKMIAPKLLEGGLEAWTGILGKSGLQSSATSAPSKPRGPAPMAKSLVKRRPTYVTRPVQDAEEAKMWEETLSDLSPPIRTTEDFLRRMPAMSTKQESMVTSPVTSPTLNRPMSPFHSRISQEESIYKNLPAPPTRPPPTLPRRSYSGLADAESGTSTATKNGALKSGVEPLRKFRTGLINPGVHCFANSSLQAMFATPGFSRELATGKWTESFEHPPKKRDEAIVNPQLLTKMLASLFNWLNTGAMPEIQAKTLMDYVRHINSKTIEGQLKPPNQVLGGPAQQDAEEFHSFVMANIHDETNMLRDRKPVTDLKQYSEKDGSILKNAIDYWREYSLASSSIVDKYFRGLDVYISKCLHCHHEVRQFQTSDVCILNLPTSSDTTTLEALLKLRQRVETLDELQCEECKQKGRTRYGKFARLPDRLAICIGRFSMPGDHSTVTKINTKVRFPVRDLDLTEHCAQPDLEMKQTNDHHFAGRMRYDLYGVTVHQGSSVSSGHYFAYVRDDLSRDPTDWWKCNDTRVDRVKIGSSSPDDQTETMYKDGNATAYMLYYRRQDV</sequence>
<dbReference type="InterPro" id="IPR050164">
    <property type="entry name" value="Peptidase_C19"/>
</dbReference>
<feature type="region of interest" description="Disordered" evidence="1">
    <location>
        <begin position="1"/>
        <end position="42"/>
    </location>
</feature>
<feature type="region of interest" description="Disordered" evidence="1">
    <location>
        <begin position="575"/>
        <end position="648"/>
    </location>
</feature>
<gene>
    <name evidence="4" type="ORF">QBC34DRAFT_175699</name>
</gene>
<dbReference type="PROSITE" id="PS00973">
    <property type="entry name" value="USP_2"/>
    <property type="match status" value="1"/>
</dbReference>
<dbReference type="GO" id="GO:0005829">
    <property type="term" value="C:cytosol"/>
    <property type="evidence" value="ECO:0007669"/>
    <property type="project" value="TreeGrafter"/>
</dbReference>
<dbReference type="SMART" id="SM00450">
    <property type="entry name" value="RHOD"/>
    <property type="match status" value="1"/>
</dbReference>
<dbReference type="CDD" id="cd02257">
    <property type="entry name" value="Peptidase_C19"/>
    <property type="match status" value="1"/>
</dbReference>
<dbReference type="GO" id="GO:0004843">
    <property type="term" value="F:cysteine-type deubiquitinase activity"/>
    <property type="evidence" value="ECO:0007669"/>
    <property type="project" value="InterPro"/>
</dbReference>
<comment type="caution">
    <text evidence="4">The sequence shown here is derived from an EMBL/GenBank/DDBJ whole genome shotgun (WGS) entry which is preliminary data.</text>
</comment>
<feature type="compositionally biased region" description="Polar residues" evidence="1">
    <location>
        <begin position="576"/>
        <end position="594"/>
    </location>
</feature>
<feature type="region of interest" description="Disordered" evidence="1">
    <location>
        <begin position="508"/>
        <end position="529"/>
    </location>
</feature>
<dbReference type="InterPro" id="IPR001394">
    <property type="entry name" value="Peptidase_C19_UCH"/>
</dbReference>
<dbReference type="InterPro" id="IPR038765">
    <property type="entry name" value="Papain-like_cys_pep_sf"/>
</dbReference>
<feature type="domain" description="Rhodanese" evidence="2">
    <location>
        <begin position="378"/>
        <end position="502"/>
    </location>
</feature>
<evidence type="ECO:0000256" key="1">
    <source>
        <dbReference type="SAM" id="MobiDB-lite"/>
    </source>
</evidence>
<evidence type="ECO:0000259" key="3">
    <source>
        <dbReference type="PROSITE" id="PS50235"/>
    </source>
</evidence>
<feature type="compositionally biased region" description="Polar residues" evidence="1">
    <location>
        <begin position="1"/>
        <end position="13"/>
    </location>
</feature>
<dbReference type="EMBL" id="MU865918">
    <property type="protein sequence ID" value="KAK4454023.1"/>
    <property type="molecule type" value="Genomic_DNA"/>
</dbReference>
<feature type="compositionally biased region" description="Pro residues" evidence="1">
    <location>
        <begin position="614"/>
        <end position="624"/>
    </location>
</feature>
<dbReference type="Gene3D" id="3.40.250.10">
    <property type="entry name" value="Rhodanese-like domain"/>
    <property type="match status" value="1"/>
</dbReference>
<reference evidence="4" key="1">
    <citation type="journal article" date="2023" name="Mol. Phylogenet. Evol.">
        <title>Genome-scale phylogeny and comparative genomics of the fungal order Sordariales.</title>
        <authorList>
            <person name="Hensen N."/>
            <person name="Bonometti L."/>
            <person name="Westerberg I."/>
            <person name="Brannstrom I.O."/>
            <person name="Guillou S."/>
            <person name="Cros-Aarteil S."/>
            <person name="Calhoun S."/>
            <person name="Haridas S."/>
            <person name="Kuo A."/>
            <person name="Mondo S."/>
            <person name="Pangilinan J."/>
            <person name="Riley R."/>
            <person name="LaButti K."/>
            <person name="Andreopoulos B."/>
            <person name="Lipzen A."/>
            <person name="Chen C."/>
            <person name="Yan M."/>
            <person name="Daum C."/>
            <person name="Ng V."/>
            <person name="Clum A."/>
            <person name="Steindorff A."/>
            <person name="Ohm R.A."/>
            <person name="Martin F."/>
            <person name="Silar P."/>
            <person name="Natvig D.O."/>
            <person name="Lalanne C."/>
            <person name="Gautier V."/>
            <person name="Ament-Velasquez S.L."/>
            <person name="Kruys A."/>
            <person name="Hutchinson M.I."/>
            <person name="Powell A.J."/>
            <person name="Barry K."/>
            <person name="Miller A.N."/>
            <person name="Grigoriev I.V."/>
            <person name="Debuchy R."/>
            <person name="Gladieux P."/>
            <person name="Hiltunen Thoren M."/>
            <person name="Johannesson H."/>
        </authorList>
    </citation>
    <scope>NUCLEOTIDE SEQUENCE</scope>
    <source>
        <strain evidence="4">PSN243</strain>
    </source>
</reference>
<dbReference type="SUPFAM" id="SSF54001">
    <property type="entry name" value="Cysteine proteinases"/>
    <property type="match status" value="1"/>
</dbReference>
<evidence type="ECO:0000259" key="2">
    <source>
        <dbReference type="PROSITE" id="PS50206"/>
    </source>
</evidence>
<feature type="compositionally biased region" description="Polar residues" evidence="1">
    <location>
        <begin position="312"/>
        <end position="327"/>
    </location>
</feature>
<dbReference type="Gene3D" id="3.90.70.10">
    <property type="entry name" value="Cysteine proteinases"/>
    <property type="match status" value="1"/>
</dbReference>
<dbReference type="Pfam" id="PF00443">
    <property type="entry name" value="UCH"/>
    <property type="match status" value="1"/>
</dbReference>
<feature type="region of interest" description="Disordered" evidence="1">
    <location>
        <begin position="145"/>
        <end position="225"/>
    </location>
</feature>
<evidence type="ECO:0000313" key="5">
    <source>
        <dbReference type="Proteomes" id="UP001321760"/>
    </source>
</evidence>
<feature type="region of interest" description="Disordered" evidence="1">
    <location>
        <begin position="298"/>
        <end position="327"/>
    </location>
</feature>
<feature type="compositionally biased region" description="Polar residues" evidence="1">
    <location>
        <begin position="213"/>
        <end position="222"/>
    </location>
</feature>
<dbReference type="PANTHER" id="PTHR24006">
    <property type="entry name" value="UBIQUITIN CARBOXYL-TERMINAL HYDROLASE"/>
    <property type="match status" value="1"/>
</dbReference>
<feature type="domain" description="USP" evidence="3">
    <location>
        <begin position="660"/>
        <end position="1038"/>
    </location>
</feature>
<accession>A0AAV9H093</accession>
<evidence type="ECO:0000313" key="4">
    <source>
        <dbReference type="EMBL" id="KAK4454023.1"/>
    </source>
</evidence>
<feature type="compositionally biased region" description="Polar residues" evidence="1">
    <location>
        <begin position="508"/>
        <end position="517"/>
    </location>
</feature>
<evidence type="ECO:0008006" key="6">
    <source>
        <dbReference type="Google" id="ProtNLM"/>
    </source>
</evidence>
<dbReference type="SUPFAM" id="SSF52821">
    <property type="entry name" value="Rhodanese/Cell cycle control phosphatase"/>
    <property type="match status" value="1"/>
</dbReference>